<keyword evidence="2" id="KW-0732">Signal</keyword>
<evidence type="ECO:0000313" key="4">
    <source>
        <dbReference type="Proteomes" id="UP000321157"/>
    </source>
</evidence>
<dbReference type="NCBIfam" id="NF041742">
    <property type="entry name" value="WGxxGxxG_fam"/>
    <property type="match status" value="1"/>
</dbReference>
<dbReference type="NCBIfam" id="NF038039">
    <property type="entry name" value="WGxxGxxG-CTERM"/>
    <property type="match status" value="1"/>
</dbReference>
<keyword evidence="1" id="KW-0472">Membrane</keyword>
<feature type="signal peptide" evidence="2">
    <location>
        <begin position="1"/>
        <end position="24"/>
    </location>
</feature>
<evidence type="ECO:0008006" key="5">
    <source>
        <dbReference type="Google" id="ProtNLM"/>
    </source>
</evidence>
<keyword evidence="4" id="KW-1185">Reference proteome</keyword>
<evidence type="ECO:0000256" key="1">
    <source>
        <dbReference type="SAM" id="Phobius"/>
    </source>
</evidence>
<sequence>MLCKLRIVVLALALVTAVNVPVFAEGVNDNVNNRNNVNTYQGNNYRTAATDNDVDWGWIGLLGLAGLFGLRGRNRDPEPERRP</sequence>
<feature type="chain" id="PRO_5022058593" description="MYXO-CTERM domain-containing protein" evidence="2">
    <location>
        <begin position="25"/>
        <end position="83"/>
    </location>
</feature>
<organism evidence="3 4">
    <name type="scientific">Aneurinibacillus danicus</name>
    <dbReference type="NCBI Taxonomy" id="267746"/>
    <lineage>
        <taxon>Bacteria</taxon>
        <taxon>Bacillati</taxon>
        <taxon>Bacillota</taxon>
        <taxon>Bacilli</taxon>
        <taxon>Bacillales</taxon>
        <taxon>Paenibacillaceae</taxon>
        <taxon>Aneurinibacillus group</taxon>
        <taxon>Aneurinibacillus</taxon>
    </lineage>
</organism>
<reference evidence="3 4" key="1">
    <citation type="submission" date="2019-07" db="EMBL/GenBank/DDBJ databases">
        <title>Whole genome shotgun sequence of Aneurinibacillus danicus NBRC 102444.</title>
        <authorList>
            <person name="Hosoyama A."/>
            <person name="Uohara A."/>
            <person name="Ohji S."/>
            <person name="Ichikawa N."/>
        </authorList>
    </citation>
    <scope>NUCLEOTIDE SEQUENCE [LARGE SCALE GENOMIC DNA]</scope>
    <source>
        <strain evidence="3 4">NBRC 102444</strain>
    </source>
</reference>
<protein>
    <recommendedName>
        <fullName evidence="5">MYXO-CTERM domain-containing protein</fullName>
    </recommendedName>
</protein>
<keyword evidence="1" id="KW-0812">Transmembrane</keyword>
<gene>
    <name evidence="3" type="ORF">ADA01nite_15210</name>
</gene>
<keyword evidence="1" id="KW-1133">Transmembrane helix</keyword>
<dbReference type="AlphaFoldDB" id="A0A511V7D3"/>
<dbReference type="Proteomes" id="UP000321157">
    <property type="component" value="Unassembled WGS sequence"/>
</dbReference>
<dbReference type="EMBL" id="BJXX01000063">
    <property type="protein sequence ID" value="GEN34061.1"/>
    <property type="molecule type" value="Genomic_DNA"/>
</dbReference>
<feature type="transmembrane region" description="Helical" evidence="1">
    <location>
        <begin position="56"/>
        <end position="72"/>
    </location>
</feature>
<accession>A0A511V7D3</accession>
<proteinExistence type="predicted"/>
<comment type="caution">
    <text evidence="3">The sequence shown here is derived from an EMBL/GenBank/DDBJ whole genome shotgun (WGS) entry which is preliminary data.</text>
</comment>
<name>A0A511V7D3_9BACL</name>
<evidence type="ECO:0000256" key="2">
    <source>
        <dbReference type="SAM" id="SignalP"/>
    </source>
</evidence>
<evidence type="ECO:0000313" key="3">
    <source>
        <dbReference type="EMBL" id="GEN34061.1"/>
    </source>
</evidence>
<dbReference type="RefSeq" id="WP_146809348.1">
    <property type="nucleotide sequence ID" value="NZ_BJXX01000063.1"/>
</dbReference>